<dbReference type="Proteomes" id="UP001283361">
    <property type="component" value="Unassembled WGS sequence"/>
</dbReference>
<accession>A0AAE1AVL1</accession>
<protein>
    <submittedName>
        <fullName evidence="1">Uncharacterized protein</fullName>
    </submittedName>
</protein>
<organism evidence="1 2">
    <name type="scientific">Elysia crispata</name>
    <name type="common">lettuce slug</name>
    <dbReference type="NCBI Taxonomy" id="231223"/>
    <lineage>
        <taxon>Eukaryota</taxon>
        <taxon>Metazoa</taxon>
        <taxon>Spiralia</taxon>
        <taxon>Lophotrochozoa</taxon>
        <taxon>Mollusca</taxon>
        <taxon>Gastropoda</taxon>
        <taxon>Heterobranchia</taxon>
        <taxon>Euthyneura</taxon>
        <taxon>Panpulmonata</taxon>
        <taxon>Sacoglossa</taxon>
        <taxon>Placobranchoidea</taxon>
        <taxon>Plakobranchidae</taxon>
        <taxon>Elysia</taxon>
    </lineage>
</organism>
<proteinExistence type="predicted"/>
<evidence type="ECO:0000313" key="2">
    <source>
        <dbReference type="Proteomes" id="UP001283361"/>
    </source>
</evidence>
<gene>
    <name evidence="1" type="ORF">RRG08_006544</name>
</gene>
<evidence type="ECO:0000313" key="1">
    <source>
        <dbReference type="EMBL" id="KAK3793722.1"/>
    </source>
</evidence>
<reference evidence="1" key="1">
    <citation type="journal article" date="2023" name="G3 (Bethesda)">
        <title>A reference genome for the long-term kleptoplast-retaining sea slug Elysia crispata morphotype clarki.</title>
        <authorList>
            <person name="Eastman K.E."/>
            <person name="Pendleton A.L."/>
            <person name="Shaikh M.A."/>
            <person name="Suttiyut T."/>
            <person name="Ogas R."/>
            <person name="Tomko P."/>
            <person name="Gavelis G."/>
            <person name="Widhalm J.R."/>
            <person name="Wisecaver J.H."/>
        </authorList>
    </citation>
    <scope>NUCLEOTIDE SEQUENCE</scope>
    <source>
        <strain evidence="1">ECLA1</strain>
    </source>
</reference>
<keyword evidence="2" id="KW-1185">Reference proteome</keyword>
<dbReference type="AlphaFoldDB" id="A0AAE1AVL1"/>
<comment type="caution">
    <text evidence="1">The sequence shown here is derived from an EMBL/GenBank/DDBJ whole genome shotgun (WGS) entry which is preliminary data.</text>
</comment>
<name>A0AAE1AVL1_9GAST</name>
<sequence length="111" mass="13130">MGDYRPAKTFRKCRLCADLEALAQHQVLRIEPPEHVYAPGPRSCQLQKIGEGECKHCDDSGDVTRIEVRRRREVMQKPTCIDTYNQKMNWFKRADQKVKYFGMQKRNGEKW</sequence>
<dbReference type="EMBL" id="JAWDGP010001180">
    <property type="protein sequence ID" value="KAK3793722.1"/>
    <property type="molecule type" value="Genomic_DNA"/>
</dbReference>